<evidence type="ECO:0000256" key="4">
    <source>
        <dbReference type="ARBA" id="ARBA00022692"/>
    </source>
</evidence>
<feature type="transmembrane region" description="Helical" evidence="7">
    <location>
        <begin position="142"/>
        <end position="171"/>
    </location>
</feature>
<dbReference type="GO" id="GO:0005886">
    <property type="term" value="C:plasma membrane"/>
    <property type="evidence" value="ECO:0007669"/>
    <property type="project" value="UniProtKB-SubCell"/>
</dbReference>
<dbReference type="STRING" id="349064.SAMN05660429_02951"/>
<evidence type="ECO:0000256" key="3">
    <source>
        <dbReference type="ARBA" id="ARBA00022519"/>
    </source>
</evidence>
<evidence type="ECO:0000256" key="6">
    <source>
        <dbReference type="ARBA" id="ARBA00023136"/>
    </source>
</evidence>
<keyword evidence="9" id="KW-1185">Reference proteome</keyword>
<keyword evidence="3" id="KW-0997">Cell inner membrane</keyword>
<feature type="transmembrane region" description="Helical" evidence="7">
    <location>
        <begin position="41"/>
        <end position="66"/>
    </location>
</feature>
<keyword evidence="6 7" id="KW-0472">Membrane</keyword>
<evidence type="ECO:0000256" key="2">
    <source>
        <dbReference type="ARBA" id="ARBA00022475"/>
    </source>
</evidence>
<feature type="transmembrane region" description="Helical" evidence="7">
    <location>
        <begin position="183"/>
        <end position="203"/>
    </location>
</feature>
<proteinExistence type="inferred from homology"/>
<sequence length="291" mass="32424">MDIHIPQSWKKLLNKNAMLFFASFFWRRVKQEQIGVIAGYLSFVSVMSLVPILMVIFTVMTAFPVFSDISHQVEEFVFSNFVPASGEVVHEYITSFVINAKKMSTFAISLLVIFAILLISSIDKTINNIWGVNKRRKFATSLAMYWTVLTLGPILLGSSIAVSSYIISLVSRGEYNLFGFADILLRMLPLIASVAFFTFMYSVVPNTQVYIRFAAIGGVFAALLFEIAKKGFAAYVTAIPSYEAIYGALASIPILFLWVYISWFVVLSGAVTTVALQNFDAVIKSKGRSQN</sequence>
<dbReference type="NCBIfam" id="NF002457">
    <property type="entry name" value="PRK01637.1"/>
    <property type="match status" value="1"/>
</dbReference>
<dbReference type="EMBL" id="FOHK01000018">
    <property type="protein sequence ID" value="SET87884.1"/>
    <property type="molecule type" value="Genomic_DNA"/>
</dbReference>
<evidence type="ECO:0000313" key="9">
    <source>
        <dbReference type="Proteomes" id="UP000199308"/>
    </source>
</evidence>
<feature type="transmembrane region" description="Helical" evidence="7">
    <location>
        <begin position="209"/>
        <end position="225"/>
    </location>
</feature>
<dbReference type="InterPro" id="IPR017039">
    <property type="entry name" value="Virul_fac_BrkB"/>
</dbReference>
<dbReference type="RefSeq" id="WP_245732153.1">
    <property type="nucleotide sequence ID" value="NZ_AP027363.1"/>
</dbReference>
<dbReference type="HAMAP" id="MF_00672">
    <property type="entry name" value="UPF0761"/>
    <property type="match status" value="1"/>
</dbReference>
<dbReference type="AlphaFoldDB" id="A0A1I0HWX8"/>
<evidence type="ECO:0000256" key="1">
    <source>
        <dbReference type="ARBA" id="ARBA00004651"/>
    </source>
</evidence>
<dbReference type="PANTHER" id="PTHR30213:SF0">
    <property type="entry name" value="UPF0761 MEMBRANE PROTEIN YIHY"/>
    <property type="match status" value="1"/>
</dbReference>
<dbReference type="NCBIfam" id="TIGR00765">
    <property type="entry name" value="yihY_not_rbn"/>
    <property type="match status" value="1"/>
</dbReference>
<organism evidence="8 9">
    <name type="scientific">Thalassotalea agarivorans</name>
    <name type="common">Thalassomonas agarivorans</name>
    <dbReference type="NCBI Taxonomy" id="349064"/>
    <lineage>
        <taxon>Bacteria</taxon>
        <taxon>Pseudomonadati</taxon>
        <taxon>Pseudomonadota</taxon>
        <taxon>Gammaproteobacteria</taxon>
        <taxon>Alteromonadales</taxon>
        <taxon>Colwelliaceae</taxon>
        <taxon>Thalassotalea</taxon>
    </lineage>
</organism>
<feature type="transmembrane region" description="Helical" evidence="7">
    <location>
        <begin position="103"/>
        <end position="122"/>
    </location>
</feature>
<feature type="transmembrane region" description="Helical" evidence="7">
    <location>
        <begin position="255"/>
        <end position="276"/>
    </location>
</feature>
<reference evidence="8 9" key="1">
    <citation type="submission" date="2016-10" db="EMBL/GenBank/DDBJ databases">
        <authorList>
            <person name="de Groot N.N."/>
        </authorList>
    </citation>
    <scope>NUCLEOTIDE SEQUENCE [LARGE SCALE GENOMIC DNA]</scope>
    <source>
        <strain evidence="8 9">DSM 19706</strain>
    </source>
</reference>
<keyword evidence="5 7" id="KW-1133">Transmembrane helix</keyword>
<evidence type="ECO:0000256" key="5">
    <source>
        <dbReference type="ARBA" id="ARBA00022989"/>
    </source>
</evidence>
<name>A0A1I0HWX8_THASX</name>
<comment type="similarity">
    <text evidence="7">Belongs to the UPF0761 family.</text>
</comment>
<dbReference type="Pfam" id="PF03631">
    <property type="entry name" value="Virul_fac_BrkB"/>
    <property type="match status" value="1"/>
</dbReference>
<keyword evidence="2 7" id="KW-1003">Cell membrane</keyword>
<protein>
    <recommendedName>
        <fullName evidence="7">UPF0761 membrane protein SAMN05660429_02951</fullName>
    </recommendedName>
</protein>
<evidence type="ECO:0000256" key="7">
    <source>
        <dbReference type="HAMAP-Rule" id="MF_00672"/>
    </source>
</evidence>
<accession>A0A1I0HWX8</accession>
<dbReference type="PIRSF" id="PIRSF035875">
    <property type="entry name" value="RNase_BN"/>
    <property type="match status" value="1"/>
</dbReference>
<dbReference type="Proteomes" id="UP000199308">
    <property type="component" value="Unassembled WGS sequence"/>
</dbReference>
<dbReference type="InterPro" id="IPR023679">
    <property type="entry name" value="UPF0761_bac"/>
</dbReference>
<dbReference type="PANTHER" id="PTHR30213">
    <property type="entry name" value="INNER MEMBRANE PROTEIN YHJD"/>
    <property type="match status" value="1"/>
</dbReference>
<evidence type="ECO:0000313" key="8">
    <source>
        <dbReference type="EMBL" id="SET87884.1"/>
    </source>
</evidence>
<comment type="subcellular location">
    <subcellularLocation>
        <location evidence="1 7">Cell membrane</location>
        <topology evidence="1 7">Multi-pass membrane protein</topology>
    </subcellularLocation>
</comment>
<gene>
    <name evidence="8" type="ORF">SAMN05660429_02951</name>
</gene>
<keyword evidence="4 7" id="KW-0812">Transmembrane</keyword>